<dbReference type="EMBL" id="HG001653">
    <property type="protein sequence ID" value="CDF33670.1"/>
    <property type="molecule type" value="Genomic_DNA"/>
</dbReference>
<dbReference type="InterPro" id="IPR014947">
    <property type="entry name" value="DUF1818"/>
</dbReference>
<feature type="compositionally biased region" description="Low complexity" evidence="1">
    <location>
        <begin position="47"/>
        <end position="57"/>
    </location>
</feature>
<evidence type="ECO:0000256" key="1">
    <source>
        <dbReference type="SAM" id="MobiDB-lite"/>
    </source>
</evidence>
<organism evidence="2 3">
    <name type="scientific">Chondrus crispus</name>
    <name type="common">Carrageen Irish moss</name>
    <name type="synonym">Polymorpha crispa</name>
    <dbReference type="NCBI Taxonomy" id="2769"/>
    <lineage>
        <taxon>Eukaryota</taxon>
        <taxon>Rhodophyta</taxon>
        <taxon>Florideophyceae</taxon>
        <taxon>Rhodymeniophycidae</taxon>
        <taxon>Gigartinales</taxon>
        <taxon>Gigartinaceae</taxon>
        <taxon>Chondrus</taxon>
    </lineage>
</organism>
<keyword evidence="3" id="KW-1185">Reference proteome</keyword>
<gene>
    <name evidence="2" type="ORF">CHC_T00002220001</name>
</gene>
<accession>R7Q859</accession>
<dbReference type="InterPro" id="IPR009044">
    <property type="entry name" value="ssDNA-bd_transcriptional_reg"/>
</dbReference>
<dbReference type="STRING" id="2769.R7Q859"/>
<sequence>MSDQLAKIVAKLRADAGMPPVAEPPSDSAAAPEAPLPPIPNADDDAAAAADEPYMDPSNFGYESTAGWQVLSATDELPENASGNVEFRIECDMNGCSIIEVKGDAPPGPGVRQRFIHAGPGFRVGYDPEAPKGFCGMVGNDQWLLALNYDEIRHFKRLCLSLQKKMDRIGRGEEDPPMKKPAVRRSGDGMFNMRIARAGLDCSVELESKLVWVQAIGQPVSGQYCIRAIFMEGRQSEGFWAPDTVPSMLSSLNKLGVE</sequence>
<dbReference type="Pfam" id="PF08848">
    <property type="entry name" value="DUF1818"/>
    <property type="match status" value="1"/>
</dbReference>
<dbReference type="PhylomeDB" id="R7Q859"/>
<dbReference type="RefSeq" id="XP_005713489.1">
    <property type="nucleotide sequence ID" value="XM_005713432.1"/>
</dbReference>
<dbReference type="Gene3D" id="2.30.31.10">
    <property type="entry name" value="Transcriptional Coactivator Pc4, Chain A"/>
    <property type="match status" value="1"/>
</dbReference>
<dbReference type="Gramene" id="CDF33670">
    <property type="protein sequence ID" value="CDF33670"/>
    <property type="gene ID" value="CHC_T00002220001"/>
</dbReference>
<name>R7Q859_CHOCR</name>
<feature type="region of interest" description="Disordered" evidence="1">
    <location>
        <begin position="12"/>
        <end position="58"/>
    </location>
</feature>
<reference evidence="3" key="1">
    <citation type="journal article" date="2013" name="Proc. Natl. Acad. Sci. U.S.A.">
        <title>Genome structure and metabolic features in the red seaweed Chondrus crispus shed light on evolution of the Archaeplastida.</title>
        <authorList>
            <person name="Collen J."/>
            <person name="Porcel B."/>
            <person name="Carre W."/>
            <person name="Ball S.G."/>
            <person name="Chaparro C."/>
            <person name="Tonon T."/>
            <person name="Barbeyron T."/>
            <person name="Michel G."/>
            <person name="Noel B."/>
            <person name="Valentin K."/>
            <person name="Elias M."/>
            <person name="Artiguenave F."/>
            <person name="Arun A."/>
            <person name="Aury J.M."/>
            <person name="Barbosa-Neto J.F."/>
            <person name="Bothwell J.H."/>
            <person name="Bouget F.Y."/>
            <person name="Brillet L."/>
            <person name="Cabello-Hurtado F."/>
            <person name="Capella-Gutierrez S."/>
            <person name="Charrier B."/>
            <person name="Cladiere L."/>
            <person name="Cock J.M."/>
            <person name="Coelho S.M."/>
            <person name="Colleoni C."/>
            <person name="Czjzek M."/>
            <person name="Da Silva C."/>
            <person name="Delage L."/>
            <person name="Denoeud F."/>
            <person name="Deschamps P."/>
            <person name="Dittami S.M."/>
            <person name="Gabaldon T."/>
            <person name="Gachon C.M."/>
            <person name="Groisillier A."/>
            <person name="Herve C."/>
            <person name="Jabbari K."/>
            <person name="Katinka M."/>
            <person name="Kloareg B."/>
            <person name="Kowalczyk N."/>
            <person name="Labadie K."/>
            <person name="Leblanc C."/>
            <person name="Lopez P.J."/>
            <person name="McLachlan D.H."/>
            <person name="Meslet-Cladiere L."/>
            <person name="Moustafa A."/>
            <person name="Nehr Z."/>
            <person name="Nyvall Collen P."/>
            <person name="Panaud O."/>
            <person name="Partensky F."/>
            <person name="Poulain J."/>
            <person name="Rensing S.A."/>
            <person name="Rousvoal S."/>
            <person name="Samson G."/>
            <person name="Symeonidi A."/>
            <person name="Weissenbach J."/>
            <person name="Zambounis A."/>
            <person name="Wincker P."/>
            <person name="Boyen C."/>
        </authorList>
    </citation>
    <scope>NUCLEOTIDE SEQUENCE [LARGE SCALE GENOMIC DNA]</scope>
    <source>
        <strain evidence="3">cv. Stackhouse</strain>
    </source>
</reference>
<dbReference type="GO" id="GO:0006355">
    <property type="term" value="P:regulation of DNA-templated transcription"/>
    <property type="evidence" value="ECO:0007669"/>
    <property type="project" value="InterPro"/>
</dbReference>
<protein>
    <submittedName>
        <fullName evidence="2">Uncharacterized protein</fullName>
    </submittedName>
</protein>
<dbReference type="GeneID" id="17321213"/>
<feature type="compositionally biased region" description="Low complexity" evidence="1">
    <location>
        <begin position="24"/>
        <end position="33"/>
    </location>
</feature>
<dbReference type="KEGG" id="ccp:CHC_T00002220001"/>
<proteinExistence type="predicted"/>
<dbReference type="OrthoDB" id="4016at2759"/>
<dbReference type="GO" id="GO:0003677">
    <property type="term" value="F:DNA binding"/>
    <property type="evidence" value="ECO:0007669"/>
    <property type="project" value="InterPro"/>
</dbReference>
<dbReference type="SUPFAM" id="SSF54447">
    <property type="entry name" value="ssDNA-binding transcriptional regulator domain"/>
    <property type="match status" value="1"/>
</dbReference>
<dbReference type="AlphaFoldDB" id="R7Q859"/>
<dbReference type="Proteomes" id="UP000012073">
    <property type="component" value="Unassembled WGS sequence"/>
</dbReference>
<evidence type="ECO:0000313" key="2">
    <source>
        <dbReference type="EMBL" id="CDF33670.1"/>
    </source>
</evidence>
<evidence type="ECO:0000313" key="3">
    <source>
        <dbReference type="Proteomes" id="UP000012073"/>
    </source>
</evidence>